<organism evidence="1">
    <name type="scientific">Rhizophora mucronata</name>
    <name type="common">Asiatic mangrove</name>
    <dbReference type="NCBI Taxonomy" id="61149"/>
    <lineage>
        <taxon>Eukaryota</taxon>
        <taxon>Viridiplantae</taxon>
        <taxon>Streptophyta</taxon>
        <taxon>Embryophyta</taxon>
        <taxon>Tracheophyta</taxon>
        <taxon>Spermatophyta</taxon>
        <taxon>Magnoliopsida</taxon>
        <taxon>eudicotyledons</taxon>
        <taxon>Gunneridae</taxon>
        <taxon>Pentapetalae</taxon>
        <taxon>rosids</taxon>
        <taxon>fabids</taxon>
        <taxon>Malpighiales</taxon>
        <taxon>Rhizophoraceae</taxon>
        <taxon>Rhizophora</taxon>
    </lineage>
</organism>
<proteinExistence type="predicted"/>
<reference evidence="1" key="1">
    <citation type="submission" date="2018-02" db="EMBL/GenBank/DDBJ databases">
        <title>Rhizophora mucronata_Transcriptome.</title>
        <authorList>
            <person name="Meera S.P."/>
            <person name="Sreeshan A."/>
            <person name="Augustine A."/>
        </authorList>
    </citation>
    <scope>NUCLEOTIDE SEQUENCE</scope>
    <source>
        <tissue evidence="1">Leaf</tissue>
    </source>
</reference>
<dbReference type="EMBL" id="GGEC01055261">
    <property type="protein sequence ID" value="MBX35745.1"/>
    <property type="molecule type" value="Transcribed_RNA"/>
</dbReference>
<protein>
    <submittedName>
        <fullName evidence="1">Uncharacterized protein</fullName>
    </submittedName>
</protein>
<dbReference type="AlphaFoldDB" id="A0A2P2MZT3"/>
<accession>A0A2P2MZT3</accession>
<sequence length="75" mass="8629">MVHANDQTFQFKYEFPILAEYRTVNAYSRKICVLAAISNTAQLTVHKLMHETKSCKFPAFSITIGQGPYLRVNLY</sequence>
<evidence type="ECO:0000313" key="1">
    <source>
        <dbReference type="EMBL" id="MBX35745.1"/>
    </source>
</evidence>
<name>A0A2P2MZT3_RHIMU</name>